<proteinExistence type="predicted"/>
<accession>A0A9Q7V217</accession>
<sequence>MFLAFLPLKSLSGYFLQRLAISCQPNARLALSARGTPSHARISAALYLKSQEKSKQINRA</sequence>
<evidence type="ECO:0000313" key="2">
    <source>
        <dbReference type="Proteomes" id="UP000254259"/>
    </source>
</evidence>
<evidence type="ECO:0000313" key="1">
    <source>
        <dbReference type="EMBL" id="SPD68899.1"/>
    </source>
</evidence>
<dbReference type="EMBL" id="LT984814">
    <property type="protein sequence ID" value="SPD68899.1"/>
    <property type="molecule type" value="Genomic_DNA"/>
</dbReference>
<organism evidence="1 2">
    <name type="scientific">Cupriavidus taiwanensis</name>
    <dbReference type="NCBI Taxonomy" id="164546"/>
    <lineage>
        <taxon>Bacteria</taxon>
        <taxon>Pseudomonadati</taxon>
        <taxon>Pseudomonadota</taxon>
        <taxon>Betaproteobacteria</taxon>
        <taxon>Burkholderiales</taxon>
        <taxon>Burkholderiaceae</taxon>
        <taxon>Cupriavidus</taxon>
    </lineage>
</organism>
<gene>
    <name evidence="1" type="ORF">CBM2636_MP21749</name>
</gene>
<keyword evidence="1" id="KW-0614">Plasmid</keyword>
<reference evidence="1 2" key="1">
    <citation type="submission" date="2018-01" db="EMBL/GenBank/DDBJ databases">
        <authorList>
            <person name="Clerissi C."/>
        </authorList>
    </citation>
    <scope>NUCLEOTIDE SEQUENCE [LARGE SCALE GENOMIC DNA]</scope>
    <source>
        <strain evidence="1">Cupriavidus taiwanensis SWF 66322</strain>
        <plasmid evidence="2">cbm2636_mp</plasmid>
    </source>
</reference>
<dbReference type="AlphaFoldDB" id="A0A9Q7V217"/>
<geneLocation type="plasmid" evidence="2">
    <name>cbm2636_mp</name>
</geneLocation>
<name>A0A9Q7V217_9BURK</name>
<protein>
    <submittedName>
        <fullName evidence="1">Uncharacterized protein</fullName>
    </submittedName>
</protein>
<dbReference type="Proteomes" id="UP000254259">
    <property type="component" value="Plasmid CBM2636_mp"/>
</dbReference>